<feature type="domain" description="Outer membrane protein beta-barrel" evidence="2">
    <location>
        <begin position="24"/>
        <end position="157"/>
    </location>
</feature>
<sequence length="179" mass="19709">MKTIPTLLFAFLVFSLSQSSFAQGFGVRAGANFSSASDGNFGKIKSNNGYYLGVYKEMSIVPKLLYIQPEIQFSKQGFTTSTSDFDLNYVQVPILAKLYALKIVSFETGPQFGFKVSDKINGSQNPDFKTFDSAWAFGMSLNLPFGLAINGRYIGSFKEVIKDSDSKNQVIQLGASFTF</sequence>
<dbReference type="PATRIC" id="fig|29536.5.peg.1702"/>
<organism evidence="3 4">
    <name type="scientific">Flavobacterium succinicans</name>
    <dbReference type="NCBI Taxonomy" id="29536"/>
    <lineage>
        <taxon>Bacteria</taxon>
        <taxon>Pseudomonadati</taxon>
        <taxon>Bacteroidota</taxon>
        <taxon>Flavobacteriia</taxon>
        <taxon>Flavobacteriales</taxon>
        <taxon>Flavobacteriaceae</taxon>
        <taxon>Flavobacterium</taxon>
    </lineage>
</organism>
<dbReference type="RefSeq" id="WP_064715432.1">
    <property type="nucleotide sequence ID" value="NZ_JMTM01000046.1"/>
</dbReference>
<evidence type="ECO:0000313" key="3">
    <source>
        <dbReference type="EMBL" id="OAZ03932.1"/>
    </source>
</evidence>
<proteinExistence type="predicted"/>
<feature type="signal peptide" evidence="1">
    <location>
        <begin position="1"/>
        <end position="22"/>
    </location>
</feature>
<evidence type="ECO:0000313" key="4">
    <source>
        <dbReference type="Proteomes" id="UP000093807"/>
    </source>
</evidence>
<reference evidence="3 4" key="1">
    <citation type="submission" date="2016-06" db="EMBL/GenBank/DDBJ databases">
        <title>Draft genome sequence of Flavobacterium succinicans strain DD5b.</title>
        <authorList>
            <person name="Poehlein A."/>
            <person name="Daniel R."/>
            <person name="Simeonova D.D."/>
        </authorList>
    </citation>
    <scope>NUCLEOTIDE SEQUENCE [LARGE SCALE GENOMIC DNA]</scope>
    <source>
        <strain evidence="3 4">DD5b</strain>
    </source>
</reference>
<dbReference type="OrthoDB" id="947434at2"/>
<keyword evidence="1" id="KW-0732">Signal</keyword>
<dbReference type="Pfam" id="PF13568">
    <property type="entry name" value="OMP_b-brl_2"/>
    <property type="match status" value="1"/>
</dbReference>
<protein>
    <recommendedName>
        <fullName evidence="2">Outer membrane protein beta-barrel domain-containing protein</fullName>
    </recommendedName>
</protein>
<evidence type="ECO:0000259" key="2">
    <source>
        <dbReference type="Pfam" id="PF13568"/>
    </source>
</evidence>
<dbReference type="Proteomes" id="UP000093807">
    <property type="component" value="Unassembled WGS sequence"/>
</dbReference>
<evidence type="ECO:0000256" key="1">
    <source>
        <dbReference type="SAM" id="SignalP"/>
    </source>
</evidence>
<comment type="caution">
    <text evidence="3">The sequence shown here is derived from an EMBL/GenBank/DDBJ whole genome shotgun (WGS) entry which is preliminary data.</text>
</comment>
<accession>A0A199XR85</accession>
<name>A0A199XR85_9FLAO</name>
<dbReference type="InterPro" id="IPR025665">
    <property type="entry name" value="Beta-barrel_OMP_2"/>
</dbReference>
<dbReference type="EMBL" id="JMTM01000046">
    <property type="protein sequence ID" value="OAZ03932.1"/>
    <property type="molecule type" value="Genomic_DNA"/>
</dbReference>
<keyword evidence="4" id="KW-1185">Reference proteome</keyword>
<gene>
    <name evidence="3" type="ORF">FLB_16210</name>
</gene>
<dbReference type="AlphaFoldDB" id="A0A199XR85"/>
<feature type="chain" id="PRO_5008286838" description="Outer membrane protein beta-barrel domain-containing protein" evidence="1">
    <location>
        <begin position="23"/>
        <end position="179"/>
    </location>
</feature>